<gene>
    <name evidence="2" type="ORF">MiSe_00180</name>
</gene>
<keyword evidence="3" id="KW-1185">Reference proteome</keyword>
<dbReference type="Pfam" id="PF13655">
    <property type="entry name" value="RVT_N"/>
    <property type="match status" value="1"/>
</dbReference>
<dbReference type="InterPro" id="IPR013597">
    <property type="entry name" value="Mat_intron_G2"/>
</dbReference>
<dbReference type="InterPro" id="IPR002711">
    <property type="entry name" value="HNH"/>
</dbReference>
<accession>A0AAV3X3Y1</accession>
<dbReference type="PROSITE" id="PS50878">
    <property type="entry name" value="RT_POL"/>
    <property type="match status" value="1"/>
</dbReference>
<dbReference type="PANTHER" id="PTHR34047">
    <property type="entry name" value="NUCLEAR INTRON MATURASE 1, MITOCHONDRIAL-RELATED"/>
    <property type="match status" value="1"/>
</dbReference>
<dbReference type="GO" id="GO:0008270">
    <property type="term" value="F:zinc ion binding"/>
    <property type="evidence" value="ECO:0007669"/>
    <property type="project" value="InterPro"/>
</dbReference>
<dbReference type="GO" id="GO:0003964">
    <property type="term" value="F:RNA-directed DNA polymerase activity"/>
    <property type="evidence" value="ECO:0007669"/>
    <property type="project" value="UniProtKB-KW"/>
</dbReference>
<keyword evidence="2" id="KW-0548">Nucleotidyltransferase</keyword>
<dbReference type="InterPro" id="IPR030931">
    <property type="entry name" value="Group_II_RT_mat"/>
</dbReference>
<dbReference type="Pfam" id="PF01844">
    <property type="entry name" value="HNH"/>
    <property type="match status" value="1"/>
</dbReference>
<organism evidence="2 3">
    <name type="scientific">Microseira wollei NIES-4236</name>
    <dbReference type="NCBI Taxonomy" id="2530354"/>
    <lineage>
        <taxon>Bacteria</taxon>
        <taxon>Bacillati</taxon>
        <taxon>Cyanobacteriota</taxon>
        <taxon>Cyanophyceae</taxon>
        <taxon>Oscillatoriophycideae</taxon>
        <taxon>Aerosakkonematales</taxon>
        <taxon>Aerosakkonemataceae</taxon>
        <taxon>Microseira</taxon>
    </lineage>
</organism>
<evidence type="ECO:0000313" key="3">
    <source>
        <dbReference type="Proteomes" id="UP001050975"/>
    </source>
</evidence>
<dbReference type="Pfam" id="PF00078">
    <property type="entry name" value="RVT_1"/>
    <property type="match status" value="1"/>
</dbReference>
<dbReference type="SUPFAM" id="SSF56672">
    <property type="entry name" value="DNA/RNA polymerases"/>
    <property type="match status" value="1"/>
</dbReference>
<proteinExistence type="predicted"/>
<dbReference type="InterPro" id="IPR051083">
    <property type="entry name" value="GrpII_Intron_Splice-Mob/Def"/>
</dbReference>
<dbReference type="InterPro" id="IPR025960">
    <property type="entry name" value="RVT_N"/>
</dbReference>
<dbReference type="GO" id="GO:0003676">
    <property type="term" value="F:nucleic acid binding"/>
    <property type="evidence" value="ECO:0007669"/>
    <property type="project" value="InterPro"/>
</dbReference>
<dbReference type="PANTHER" id="PTHR34047:SF10">
    <property type="entry name" value="GROUP II INTRON-ASSOCIATED OPEN READING FRAME"/>
    <property type="match status" value="1"/>
</dbReference>
<evidence type="ECO:0000313" key="2">
    <source>
        <dbReference type="EMBL" id="GET35276.1"/>
    </source>
</evidence>
<comment type="caution">
    <text evidence="2">The sequence shown here is derived from an EMBL/GenBank/DDBJ whole genome shotgun (WGS) entry which is preliminary data.</text>
</comment>
<dbReference type="InterPro" id="IPR043502">
    <property type="entry name" value="DNA/RNA_pol_sf"/>
</dbReference>
<feature type="domain" description="Reverse transcriptase" evidence="1">
    <location>
        <begin position="91"/>
        <end position="335"/>
    </location>
</feature>
<dbReference type="Pfam" id="PF08388">
    <property type="entry name" value="GIIM"/>
    <property type="match status" value="1"/>
</dbReference>
<protein>
    <submittedName>
        <fullName evidence="2">RNA-directed DNA polymerase (Reverse transcriptase)</fullName>
    </submittedName>
</protein>
<dbReference type="NCBIfam" id="TIGR04416">
    <property type="entry name" value="group_II_RT_mat"/>
    <property type="match status" value="1"/>
</dbReference>
<dbReference type="CDD" id="cd00085">
    <property type="entry name" value="HNHc"/>
    <property type="match status" value="1"/>
</dbReference>
<dbReference type="GO" id="GO:0004519">
    <property type="term" value="F:endonuclease activity"/>
    <property type="evidence" value="ECO:0007669"/>
    <property type="project" value="InterPro"/>
</dbReference>
<keyword evidence="2" id="KW-0695">RNA-directed DNA polymerase</keyword>
<dbReference type="InterPro" id="IPR003615">
    <property type="entry name" value="HNH_nuc"/>
</dbReference>
<dbReference type="CDD" id="cd01651">
    <property type="entry name" value="RT_G2_intron"/>
    <property type="match status" value="1"/>
</dbReference>
<dbReference type="InterPro" id="IPR000477">
    <property type="entry name" value="RT_dom"/>
</dbReference>
<dbReference type="EMBL" id="BLAY01000001">
    <property type="protein sequence ID" value="GET35276.1"/>
    <property type="molecule type" value="Genomic_DNA"/>
</dbReference>
<sequence length="599" mass="68994">MEMTKTREKPMVVWTQVNWRQLERTVYKLQKRIYQASGRGDVKAVRKLQKTLLNSWSAKMLAVRQVTQDNQGKNTAGIDGQKALTPKARLELVEALELSHKSAPTRRVWIPKPRKTEKRPLGIPTITERAKQALVKLALEPEWEAKFEPNSYGFRPGRSCMDAIEGIKVAIKQKSKYVLDADIAKCFDKIDQKKLLNKINTFPKLRRQIKAWVKSGVYDSGTWFPTDEGTPQGGIISPLLANIALHGMEKIVKEFARTLPGKKDNNEKEITLVRYADDFVILHPKLDVLMRSKTLIEEFLNDIGLELRPEKTRITHTLERMGEETPGFDFLGFNIRQYPVGKYTTGKNTHGKPLGYKTYIKPSKEAVKAHYQRLANEIDKLKSCQSQIELIKRLNPIITGWSNYYSKVNSAETFKELDHLLTRKLIAWTKARHLHKSTKRWIGKYFGIKDGSSWVFRAITDNKNIYLVYHSDFQIQKFVKVKGKVSPYNGDFIYWATRMGKSVELPTRVSKLLKKQNGKCTECGLYFRDEDVMEVDHVIPRSKGGKDRYDNYQLLHRHCHDIKTKRDGTHDKSQIIEEPCDAKVSRTVLKPSHIGDNVA</sequence>
<dbReference type="SMART" id="SM00507">
    <property type="entry name" value="HNHc"/>
    <property type="match status" value="1"/>
</dbReference>
<dbReference type="Proteomes" id="UP001050975">
    <property type="component" value="Unassembled WGS sequence"/>
</dbReference>
<dbReference type="Gene3D" id="1.10.30.50">
    <property type="match status" value="1"/>
</dbReference>
<evidence type="ECO:0000259" key="1">
    <source>
        <dbReference type="PROSITE" id="PS50878"/>
    </source>
</evidence>
<name>A0AAV3X3Y1_9CYAN</name>
<keyword evidence="2" id="KW-0808">Transferase</keyword>
<dbReference type="AlphaFoldDB" id="A0AAV3X3Y1"/>
<reference evidence="2" key="1">
    <citation type="submission" date="2019-10" db="EMBL/GenBank/DDBJ databases">
        <title>Draft genome sequece of Microseira wollei NIES-4236.</title>
        <authorList>
            <person name="Yamaguchi H."/>
            <person name="Suzuki S."/>
            <person name="Kawachi M."/>
        </authorList>
    </citation>
    <scope>NUCLEOTIDE SEQUENCE</scope>
    <source>
        <strain evidence="2">NIES-4236</strain>
    </source>
</reference>